<evidence type="ECO:0000313" key="7">
    <source>
        <dbReference type="Proteomes" id="UP000002484"/>
    </source>
</evidence>
<dbReference type="InterPro" id="IPR012967">
    <property type="entry name" value="COMT_dimerisation"/>
</dbReference>
<name>E3IZG8_PSEI1</name>
<dbReference type="OrthoDB" id="3862772at2"/>
<dbReference type="AlphaFoldDB" id="E3IZG8"/>
<dbReference type="STRING" id="298654.FraEuI1c_4747"/>
<dbReference type="SUPFAM" id="SSF53335">
    <property type="entry name" value="S-adenosyl-L-methionine-dependent methyltransferases"/>
    <property type="match status" value="1"/>
</dbReference>
<protein>
    <submittedName>
        <fullName evidence="6">O-methyltransferase family 2</fullName>
    </submittedName>
</protein>
<dbReference type="Pfam" id="PF08100">
    <property type="entry name" value="Dimerisation"/>
    <property type="match status" value="1"/>
</dbReference>
<dbReference type="PANTHER" id="PTHR43712:SF2">
    <property type="entry name" value="O-METHYLTRANSFERASE CICE"/>
    <property type="match status" value="1"/>
</dbReference>
<dbReference type="InterPro" id="IPR036388">
    <property type="entry name" value="WH-like_DNA-bd_sf"/>
</dbReference>
<dbReference type="InterPro" id="IPR001077">
    <property type="entry name" value="COMT_C"/>
</dbReference>
<dbReference type="InterPro" id="IPR036390">
    <property type="entry name" value="WH_DNA-bd_sf"/>
</dbReference>
<sequence>MASIVPAEKIDVIRRIEQLAVGAGLAAIVQTAIKLGIPDSFDDGSVTVDELAKSAQAEPGTLGRLMRALTVHGVFDEVEPGRYTHNDLSRYLREDAPIPIKYLVLWMGAAWTWEAWPRLTDAIRTGKAVIPDIYGKDFYSYLGAEGAAGMGDFMKAMTAITALSAAPIVDGFDLTGVGSVADIAGGQGRLLVELMERFPHVSGTLFDLETVVANADPKLLPGGALADRTTIVHGDLYDKVPVDVDLYILKNILDAPNQQSDRALLNIKESAKPGAKVVIIDALMDASVEELRVTTLVDLFLLLNVGGARHNTKEFEILFEKAGLKFLGIKPVPGTFPTQHLAEALVP</sequence>
<organism evidence="6 7">
    <name type="scientific">Pseudofrankia inefficax (strain DSM 45817 / CECT 9037 / DDB 130130 / EuI1c)</name>
    <name type="common">Frankia inefficax</name>
    <dbReference type="NCBI Taxonomy" id="298654"/>
    <lineage>
        <taxon>Bacteria</taxon>
        <taxon>Bacillati</taxon>
        <taxon>Actinomycetota</taxon>
        <taxon>Actinomycetes</taxon>
        <taxon>Frankiales</taxon>
        <taxon>Frankiaceae</taxon>
        <taxon>Pseudofrankia</taxon>
    </lineage>
</organism>
<keyword evidence="3" id="KW-0949">S-adenosyl-L-methionine</keyword>
<dbReference type="Pfam" id="PF00891">
    <property type="entry name" value="Methyltransf_2"/>
    <property type="match status" value="1"/>
</dbReference>
<dbReference type="GO" id="GO:0046983">
    <property type="term" value="F:protein dimerization activity"/>
    <property type="evidence" value="ECO:0007669"/>
    <property type="project" value="InterPro"/>
</dbReference>
<keyword evidence="7" id="KW-1185">Reference proteome</keyword>
<dbReference type="Gene3D" id="1.10.10.10">
    <property type="entry name" value="Winged helix-like DNA-binding domain superfamily/Winged helix DNA-binding domain"/>
    <property type="match status" value="1"/>
</dbReference>
<dbReference type="Gene3D" id="3.40.50.150">
    <property type="entry name" value="Vaccinia Virus protein VP39"/>
    <property type="match status" value="1"/>
</dbReference>
<dbReference type="GO" id="GO:0032259">
    <property type="term" value="P:methylation"/>
    <property type="evidence" value="ECO:0007669"/>
    <property type="project" value="UniProtKB-KW"/>
</dbReference>
<accession>E3IZG8</accession>
<dbReference type="InParanoid" id="E3IZG8"/>
<gene>
    <name evidence="6" type="ordered locus">FraEuI1c_4747</name>
</gene>
<dbReference type="GO" id="GO:0008171">
    <property type="term" value="F:O-methyltransferase activity"/>
    <property type="evidence" value="ECO:0007669"/>
    <property type="project" value="InterPro"/>
</dbReference>
<evidence type="ECO:0000259" key="5">
    <source>
        <dbReference type="Pfam" id="PF08100"/>
    </source>
</evidence>
<dbReference type="KEGG" id="fri:FraEuI1c_4747"/>
<dbReference type="InterPro" id="IPR029063">
    <property type="entry name" value="SAM-dependent_MTases_sf"/>
</dbReference>
<evidence type="ECO:0000256" key="1">
    <source>
        <dbReference type="ARBA" id="ARBA00022603"/>
    </source>
</evidence>
<proteinExistence type="predicted"/>
<evidence type="ECO:0000313" key="6">
    <source>
        <dbReference type="EMBL" id="ADP82738.1"/>
    </source>
</evidence>
<keyword evidence="1 6" id="KW-0489">Methyltransferase</keyword>
<dbReference type="PANTHER" id="PTHR43712">
    <property type="entry name" value="PUTATIVE (AFU_ORTHOLOGUE AFUA_4G14580)-RELATED"/>
    <property type="match status" value="1"/>
</dbReference>
<dbReference type="InterPro" id="IPR016461">
    <property type="entry name" value="COMT-like"/>
</dbReference>
<dbReference type="RefSeq" id="WP_013425856.1">
    <property type="nucleotide sequence ID" value="NC_014666.1"/>
</dbReference>
<keyword evidence="2 6" id="KW-0808">Transferase</keyword>
<reference evidence="6 7" key="1">
    <citation type="submission" date="2010-10" db="EMBL/GenBank/DDBJ databases">
        <title>Complete sequence of Frankia sp. EuI1c.</title>
        <authorList>
            <consortium name="US DOE Joint Genome Institute"/>
            <person name="Lucas S."/>
            <person name="Copeland A."/>
            <person name="Lapidus A."/>
            <person name="Cheng J.-F."/>
            <person name="Bruce D."/>
            <person name="Goodwin L."/>
            <person name="Pitluck S."/>
            <person name="Chertkov O."/>
            <person name="Detter J.C."/>
            <person name="Han C."/>
            <person name="Tapia R."/>
            <person name="Land M."/>
            <person name="Hauser L."/>
            <person name="Jeffries C."/>
            <person name="Kyrpides N."/>
            <person name="Ivanova N."/>
            <person name="Mikhailova N."/>
            <person name="Beauchemin N."/>
            <person name="Sen A."/>
            <person name="Sur S.A."/>
            <person name="Gtari M."/>
            <person name="Wall L."/>
            <person name="Tisa L."/>
            <person name="Woyke T."/>
        </authorList>
    </citation>
    <scope>NUCLEOTIDE SEQUENCE [LARGE SCALE GENOMIC DNA]</scope>
    <source>
        <strain evidence="7">DSM 45817 / CECT 9037 / EuI1c</strain>
    </source>
</reference>
<dbReference type="PIRSF" id="PIRSF005739">
    <property type="entry name" value="O-mtase"/>
    <property type="match status" value="1"/>
</dbReference>
<dbReference type="HOGENOM" id="CLU_005533_12_0_11"/>
<evidence type="ECO:0000256" key="3">
    <source>
        <dbReference type="ARBA" id="ARBA00022691"/>
    </source>
</evidence>
<dbReference type="EMBL" id="CP002299">
    <property type="protein sequence ID" value="ADP82738.1"/>
    <property type="molecule type" value="Genomic_DNA"/>
</dbReference>
<dbReference type="Proteomes" id="UP000002484">
    <property type="component" value="Chromosome"/>
</dbReference>
<feature type="domain" description="O-methyltransferase C-terminal" evidence="4">
    <location>
        <begin position="116"/>
        <end position="324"/>
    </location>
</feature>
<evidence type="ECO:0000256" key="2">
    <source>
        <dbReference type="ARBA" id="ARBA00022679"/>
    </source>
</evidence>
<dbReference type="eggNOG" id="COG4106">
    <property type="taxonomic scope" value="Bacteria"/>
</dbReference>
<feature type="domain" description="O-methyltransferase dimerisation" evidence="5">
    <location>
        <begin position="25"/>
        <end position="92"/>
    </location>
</feature>
<evidence type="ECO:0000259" key="4">
    <source>
        <dbReference type="Pfam" id="PF00891"/>
    </source>
</evidence>
<dbReference type="SUPFAM" id="SSF46785">
    <property type="entry name" value="Winged helix' DNA-binding domain"/>
    <property type="match status" value="1"/>
</dbReference>
<dbReference type="FunCoup" id="E3IZG8">
    <property type="interactions" value="32"/>
</dbReference>
<dbReference type="PROSITE" id="PS51683">
    <property type="entry name" value="SAM_OMT_II"/>
    <property type="match status" value="1"/>
</dbReference>